<dbReference type="PANTHER" id="PTHR43133:SF8">
    <property type="entry name" value="RNA POLYMERASE SIGMA FACTOR HI_1459-RELATED"/>
    <property type="match status" value="1"/>
</dbReference>
<evidence type="ECO:0000256" key="3">
    <source>
        <dbReference type="ARBA" id="ARBA00023082"/>
    </source>
</evidence>
<dbReference type="RefSeq" id="WP_185915732.1">
    <property type="nucleotide sequence ID" value="NZ_JACMSD010000004.1"/>
</dbReference>
<dbReference type="CDD" id="cd06171">
    <property type="entry name" value="Sigma70_r4"/>
    <property type="match status" value="1"/>
</dbReference>
<name>A0AAW5KFS3_9FIRM</name>
<keyword evidence="4" id="KW-0238">DNA-binding</keyword>
<evidence type="ECO:0000256" key="5">
    <source>
        <dbReference type="ARBA" id="ARBA00023163"/>
    </source>
</evidence>
<dbReference type="SUPFAM" id="SSF88946">
    <property type="entry name" value="Sigma2 domain of RNA polymerase sigma factors"/>
    <property type="match status" value="1"/>
</dbReference>
<dbReference type="InterPro" id="IPR013324">
    <property type="entry name" value="RNA_pol_sigma_r3/r4-like"/>
</dbReference>
<protein>
    <submittedName>
        <fullName evidence="8">Sigma-70 family RNA polymerase sigma factor</fullName>
    </submittedName>
</protein>
<comment type="similarity">
    <text evidence="1">Belongs to the sigma-70 factor family. ECF subfamily.</text>
</comment>
<evidence type="ECO:0000256" key="1">
    <source>
        <dbReference type="ARBA" id="ARBA00010641"/>
    </source>
</evidence>
<evidence type="ECO:0000313" key="9">
    <source>
        <dbReference type="Proteomes" id="UP001205063"/>
    </source>
</evidence>
<dbReference type="InterPro" id="IPR014284">
    <property type="entry name" value="RNA_pol_sigma-70_dom"/>
</dbReference>
<dbReference type="PANTHER" id="PTHR43133">
    <property type="entry name" value="RNA POLYMERASE ECF-TYPE SIGMA FACTO"/>
    <property type="match status" value="1"/>
</dbReference>
<dbReference type="GO" id="GO:0016987">
    <property type="term" value="F:sigma factor activity"/>
    <property type="evidence" value="ECO:0007669"/>
    <property type="project" value="UniProtKB-KW"/>
</dbReference>
<organism evidence="8 9">
    <name type="scientific">Bittarella massiliensis</name>
    <name type="common">ex Durand et al. 2017</name>
    <dbReference type="NCBI Taxonomy" id="1720313"/>
    <lineage>
        <taxon>Bacteria</taxon>
        <taxon>Bacillati</taxon>
        <taxon>Bacillota</taxon>
        <taxon>Clostridia</taxon>
        <taxon>Eubacteriales</taxon>
        <taxon>Oscillospiraceae</taxon>
        <taxon>Bittarella (ex Durand et al. 2017)</taxon>
    </lineage>
</organism>
<dbReference type="Gene3D" id="1.10.1740.10">
    <property type="match status" value="1"/>
</dbReference>
<dbReference type="Proteomes" id="UP001205063">
    <property type="component" value="Unassembled WGS sequence"/>
</dbReference>
<reference evidence="8" key="1">
    <citation type="submission" date="2022-06" db="EMBL/GenBank/DDBJ databases">
        <title>Isolation of gut microbiota from human fecal samples.</title>
        <authorList>
            <person name="Pamer E.G."/>
            <person name="Barat B."/>
            <person name="Waligurski E."/>
            <person name="Medina S."/>
            <person name="Paddock L."/>
            <person name="Mostad J."/>
        </authorList>
    </citation>
    <scope>NUCLEOTIDE SEQUENCE</scope>
    <source>
        <strain evidence="8">DFI.7.96</strain>
    </source>
</reference>
<evidence type="ECO:0000259" key="7">
    <source>
        <dbReference type="Pfam" id="PF08281"/>
    </source>
</evidence>
<dbReference type="InterPro" id="IPR036388">
    <property type="entry name" value="WH-like_DNA-bd_sf"/>
</dbReference>
<dbReference type="EMBL" id="JANGAB010000003">
    <property type="protein sequence ID" value="MCQ4949363.1"/>
    <property type="molecule type" value="Genomic_DNA"/>
</dbReference>
<evidence type="ECO:0000313" key="8">
    <source>
        <dbReference type="EMBL" id="MCQ4949363.1"/>
    </source>
</evidence>
<dbReference type="InterPro" id="IPR039425">
    <property type="entry name" value="RNA_pol_sigma-70-like"/>
</dbReference>
<gene>
    <name evidence="8" type="ORF">NE646_06745</name>
</gene>
<dbReference type="GO" id="GO:0006352">
    <property type="term" value="P:DNA-templated transcription initiation"/>
    <property type="evidence" value="ECO:0007669"/>
    <property type="project" value="InterPro"/>
</dbReference>
<dbReference type="Pfam" id="PF08281">
    <property type="entry name" value="Sigma70_r4_2"/>
    <property type="match status" value="1"/>
</dbReference>
<proteinExistence type="inferred from homology"/>
<feature type="domain" description="RNA polymerase sigma-70 region 2" evidence="6">
    <location>
        <begin position="24"/>
        <end position="89"/>
    </location>
</feature>
<keyword evidence="2" id="KW-0805">Transcription regulation</keyword>
<dbReference type="InterPro" id="IPR013325">
    <property type="entry name" value="RNA_pol_sigma_r2"/>
</dbReference>
<dbReference type="InterPro" id="IPR007627">
    <property type="entry name" value="RNA_pol_sigma70_r2"/>
</dbReference>
<dbReference type="Pfam" id="PF04542">
    <property type="entry name" value="Sigma70_r2"/>
    <property type="match status" value="1"/>
</dbReference>
<dbReference type="SUPFAM" id="SSF88659">
    <property type="entry name" value="Sigma3 and sigma4 domains of RNA polymerase sigma factors"/>
    <property type="match status" value="1"/>
</dbReference>
<dbReference type="Gene3D" id="1.10.10.10">
    <property type="entry name" value="Winged helix-like DNA-binding domain superfamily/Winged helix DNA-binding domain"/>
    <property type="match status" value="1"/>
</dbReference>
<comment type="caution">
    <text evidence="8">The sequence shown here is derived from an EMBL/GenBank/DDBJ whole genome shotgun (WGS) entry which is preliminary data.</text>
</comment>
<keyword evidence="3" id="KW-0731">Sigma factor</keyword>
<accession>A0AAW5KFS3</accession>
<dbReference type="InterPro" id="IPR013249">
    <property type="entry name" value="RNA_pol_sigma70_r4_t2"/>
</dbReference>
<sequence length="186" mass="20934">MKENELIARLQAGDATALKAVVYQYGGYVYTVVKAVLGGRMAEEDIEEVAADAFANLWRVAERLDGRPGGLKAYLAATARNLSKNKLRRFTPGLPLEEGVEDPELDTPAAQLEAREQARLLREALDELEELDREILVRHYYFYQRVSEIARLLGLNTNTVKSRLLRGRKALQKKLAERGIDHIEAV</sequence>
<evidence type="ECO:0000256" key="4">
    <source>
        <dbReference type="ARBA" id="ARBA00023125"/>
    </source>
</evidence>
<dbReference type="NCBIfam" id="TIGR02937">
    <property type="entry name" value="sigma70-ECF"/>
    <property type="match status" value="1"/>
</dbReference>
<dbReference type="GO" id="GO:0003677">
    <property type="term" value="F:DNA binding"/>
    <property type="evidence" value="ECO:0007669"/>
    <property type="project" value="UniProtKB-KW"/>
</dbReference>
<dbReference type="AlphaFoldDB" id="A0AAW5KFS3"/>
<feature type="domain" description="RNA polymerase sigma factor 70 region 4 type 2" evidence="7">
    <location>
        <begin position="119"/>
        <end position="171"/>
    </location>
</feature>
<evidence type="ECO:0000256" key="2">
    <source>
        <dbReference type="ARBA" id="ARBA00023015"/>
    </source>
</evidence>
<evidence type="ECO:0000259" key="6">
    <source>
        <dbReference type="Pfam" id="PF04542"/>
    </source>
</evidence>
<keyword evidence="5" id="KW-0804">Transcription</keyword>